<organism evidence="2">
    <name type="scientific">Fibrocapsa japonica</name>
    <dbReference type="NCBI Taxonomy" id="94617"/>
    <lineage>
        <taxon>Eukaryota</taxon>
        <taxon>Sar</taxon>
        <taxon>Stramenopiles</taxon>
        <taxon>Ochrophyta</taxon>
        <taxon>Raphidophyceae</taxon>
        <taxon>Chattonellales</taxon>
        <taxon>Chattonellaceae</taxon>
        <taxon>Fibrocapsa</taxon>
    </lineage>
</organism>
<evidence type="ECO:0000256" key="1">
    <source>
        <dbReference type="SAM" id="SignalP"/>
    </source>
</evidence>
<evidence type="ECO:0000313" key="2">
    <source>
        <dbReference type="EMBL" id="CAD9861437.1"/>
    </source>
</evidence>
<name>A0A7S2XWQ1_9STRA</name>
<dbReference type="SUPFAM" id="SSF143456">
    <property type="entry name" value="VC0467-like"/>
    <property type="match status" value="1"/>
</dbReference>
<feature type="chain" id="PRO_5030599208" evidence="1">
    <location>
        <begin position="20"/>
        <end position="319"/>
    </location>
</feature>
<dbReference type="PANTHER" id="PTHR31984:SF17">
    <property type="entry name" value="TRANSCRIPTIONAL REGULATOR"/>
    <property type="match status" value="1"/>
</dbReference>
<gene>
    <name evidence="2" type="ORF">FJAP1339_LOCUS3959</name>
</gene>
<dbReference type="PANTHER" id="PTHR31984">
    <property type="entry name" value="TRANSPORTER, PUTATIVE (DUF179)-RELATED"/>
    <property type="match status" value="1"/>
</dbReference>
<reference evidence="2" key="1">
    <citation type="submission" date="2021-01" db="EMBL/GenBank/DDBJ databases">
        <authorList>
            <person name="Corre E."/>
            <person name="Pelletier E."/>
            <person name="Niang G."/>
            <person name="Scheremetjew M."/>
            <person name="Finn R."/>
            <person name="Kale V."/>
            <person name="Holt S."/>
            <person name="Cochrane G."/>
            <person name="Meng A."/>
            <person name="Brown T."/>
            <person name="Cohen L."/>
        </authorList>
    </citation>
    <scope>NUCLEOTIDE SEQUENCE</scope>
    <source>
        <strain evidence="2">CCMP1661</strain>
    </source>
</reference>
<keyword evidence="1" id="KW-0732">Signal</keyword>
<dbReference type="AlphaFoldDB" id="A0A7S2XWQ1"/>
<protein>
    <submittedName>
        <fullName evidence="2">Uncharacterized protein</fullName>
    </submittedName>
</protein>
<dbReference type="Pfam" id="PF02622">
    <property type="entry name" value="DUF179"/>
    <property type="match status" value="1"/>
</dbReference>
<proteinExistence type="predicted"/>
<dbReference type="Gene3D" id="3.40.1740.10">
    <property type="entry name" value="VC0467-like"/>
    <property type="match status" value="1"/>
</dbReference>
<feature type="signal peptide" evidence="1">
    <location>
        <begin position="1"/>
        <end position="19"/>
    </location>
</feature>
<sequence length="319" mass="36488">MHLQFRLSTAFLGAIAVLSFHYDFPLCPGHSRFRSEIYSKPRKIPNVPMKMYSDGNTKKDEYNDWKYMRARGIFETPEKWAKVTTRTKNPELLKSEVWAHPINEPEVGALALCLVHPDQLSDDRLFFYEAVVLITYHGEDGTAGVIINKPSNVRLEEASGHLMERAEYKPFADNEIYLGGVQGLAGNLEIMHRYPELEGAAEIEGGSGICIGGNLEEAALLVQEGQVRPSCFRFIQQYIRWGPGVLKRAAEEGHWCLASSSPQLLLRDYYGMDRAWRQYNYSILRDPLSNEVVCEPLWREVMRLLGGKYQKMGKEWYGM</sequence>
<dbReference type="InterPro" id="IPR003774">
    <property type="entry name" value="AlgH-like"/>
</dbReference>
<dbReference type="EMBL" id="HBHR01008193">
    <property type="protein sequence ID" value="CAD9861437.1"/>
    <property type="molecule type" value="Transcribed_RNA"/>
</dbReference>
<accession>A0A7S2XWQ1</accession>